<sequence length="322" mass="33918">MRGFFLATLVYAVAAILFAVASGQSAVETVSNLAFRLTVFLPPLAGIAALAVAVCALTTRGRAFLSQGGRVGQICLAVVAAALFQAAFVAVKTAMPGIVPFYADPGLAQLDLLFHAGHAPWIAVHAAIPAVPVLAIDVIYVLVWGIVATGFPVLLAFDPDATRQRRFVVLFFVVWVGCGNVLALAVMSAGPVYFDALTGTQRFAGLIDALQTSGMAQSQIGALQDMLWEAYASGRNQVASGISAFPSVHVAAATLLALYTRDRRPGLTVMAIAFLGAILILSVYTGYHYAIDGYASIALVLLAARAWKRVDYGVERQVARMA</sequence>
<dbReference type="GO" id="GO:0016020">
    <property type="term" value="C:membrane"/>
    <property type="evidence" value="ECO:0007669"/>
    <property type="project" value="UniProtKB-SubCell"/>
</dbReference>
<feature type="transmembrane region" description="Helical" evidence="1">
    <location>
        <begin position="138"/>
        <end position="157"/>
    </location>
</feature>
<proteinExistence type="predicted"/>
<keyword evidence="4" id="KW-1185">Reference proteome</keyword>
<feature type="transmembrane region" description="Helical" evidence="1">
    <location>
        <begin position="290"/>
        <end position="307"/>
    </location>
</feature>
<evidence type="ECO:0000313" key="3">
    <source>
        <dbReference type="EMBL" id="SPJ23559.1"/>
    </source>
</evidence>
<feature type="transmembrane region" description="Helical" evidence="1">
    <location>
        <begin position="238"/>
        <end position="259"/>
    </location>
</feature>
<organism evidence="3 4">
    <name type="scientific">Palleronia abyssalis</name>
    <dbReference type="NCBI Taxonomy" id="1501240"/>
    <lineage>
        <taxon>Bacteria</taxon>
        <taxon>Pseudomonadati</taxon>
        <taxon>Pseudomonadota</taxon>
        <taxon>Alphaproteobacteria</taxon>
        <taxon>Rhodobacterales</taxon>
        <taxon>Roseobacteraceae</taxon>
        <taxon>Palleronia</taxon>
    </lineage>
</organism>
<dbReference type="InterPro" id="IPR026841">
    <property type="entry name" value="Aur1/Ipt1"/>
</dbReference>
<accession>A0A2R8BTR0</accession>
<dbReference type="OrthoDB" id="9816314at2"/>
<dbReference type="AlphaFoldDB" id="A0A2R8BTR0"/>
<evidence type="ECO:0000259" key="2">
    <source>
        <dbReference type="Pfam" id="PF14378"/>
    </source>
</evidence>
<feature type="transmembrane region" description="Helical" evidence="1">
    <location>
        <begin position="71"/>
        <end position="91"/>
    </location>
</feature>
<keyword evidence="1" id="KW-0812">Transmembrane</keyword>
<protein>
    <recommendedName>
        <fullName evidence="2">Inositolphosphotransferase Aur1/Ipt1 domain-containing protein</fullName>
    </recommendedName>
</protein>
<evidence type="ECO:0000256" key="1">
    <source>
        <dbReference type="SAM" id="Phobius"/>
    </source>
</evidence>
<keyword evidence="1" id="KW-0472">Membrane</keyword>
<gene>
    <name evidence="3" type="ORF">PAA8504_01371</name>
</gene>
<feature type="domain" description="Inositolphosphotransferase Aur1/Ipt1" evidence="2">
    <location>
        <begin position="108"/>
        <end position="304"/>
    </location>
</feature>
<dbReference type="RefSeq" id="WP_108893382.1">
    <property type="nucleotide sequence ID" value="NZ_ONZF01000002.1"/>
</dbReference>
<feature type="transmembrane region" description="Helical" evidence="1">
    <location>
        <begin position="169"/>
        <end position="194"/>
    </location>
</feature>
<evidence type="ECO:0000313" key="4">
    <source>
        <dbReference type="Proteomes" id="UP000244912"/>
    </source>
</evidence>
<reference evidence="3 4" key="1">
    <citation type="submission" date="2018-03" db="EMBL/GenBank/DDBJ databases">
        <authorList>
            <person name="Keele B.F."/>
        </authorList>
    </citation>
    <scope>NUCLEOTIDE SEQUENCE [LARGE SCALE GENOMIC DNA]</scope>
    <source>
        <strain evidence="3 4">CECT 8504</strain>
    </source>
</reference>
<feature type="transmembrane region" description="Helical" evidence="1">
    <location>
        <begin position="266"/>
        <end position="284"/>
    </location>
</feature>
<dbReference type="Pfam" id="PF14378">
    <property type="entry name" value="PAP2_3"/>
    <property type="match status" value="1"/>
</dbReference>
<keyword evidence="1" id="KW-1133">Transmembrane helix</keyword>
<dbReference type="EMBL" id="ONZF01000002">
    <property type="protein sequence ID" value="SPJ23559.1"/>
    <property type="molecule type" value="Genomic_DNA"/>
</dbReference>
<name>A0A2R8BTR0_9RHOB</name>
<feature type="transmembrane region" description="Helical" evidence="1">
    <location>
        <begin position="39"/>
        <end position="59"/>
    </location>
</feature>
<dbReference type="Proteomes" id="UP000244912">
    <property type="component" value="Unassembled WGS sequence"/>
</dbReference>